<sequence>MNRRSFLTLLAGGTILLFGCRRQQQAGTNSASQANTPGAETPAAQTGSSASYELIPVWEMHQVPKYPGSEPGELSPLATQIQNGGTLSFAVPDPADKVLEFYRTALPALGWTLQPAPASAIAAKRGDAALTVVVKGSEHGTTVLLMLTDAA</sequence>
<comment type="caution">
    <text evidence="1">The sequence shown here is derived from an EMBL/GenBank/DDBJ whole genome shotgun (WGS) entry which is preliminary data.</text>
</comment>
<dbReference type="EMBL" id="DSJL01000011">
    <property type="protein sequence ID" value="HEF66097.1"/>
    <property type="molecule type" value="Genomic_DNA"/>
</dbReference>
<dbReference type="AlphaFoldDB" id="A0A7C1G831"/>
<protein>
    <submittedName>
        <fullName evidence="1">Uncharacterized protein</fullName>
    </submittedName>
</protein>
<gene>
    <name evidence="1" type="ORF">ENP47_10960</name>
</gene>
<reference evidence="1" key="1">
    <citation type="journal article" date="2020" name="mSystems">
        <title>Genome- and Community-Level Interaction Insights into Carbon Utilization and Element Cycling Functions of Hydrothermarchaeota in Hydrothermal Sediment.</title>
        <authorList>
            <person name="Zhou Z."/>
            <person name="Liu Y."/>
            <person name="Xu W."/>
            <person name="Pan J."/>
            <person name="Luo Z.H."/>
            <person name="Li M."/>
        </authorList>
    </citation>
    <scope>NUCLEOTIDE SEQUENCE [LARGE SCALE GENOMIC DNA]</scope>
    <source>
        <strain evidence="1">SpSt-222</strain>
    </source>
</reference>
<proteinExistence type="predicted"/>
<evidence type="ECO:0000313" key="1">
    <source>
        <dbReference type="EMBL" id="HEF66097.1"/>
    </source>
</evidence>
<accession>A0A7C1G831</accession>
<organism evidence="1">
    <name type="scientific">Thermomicrobium roseum</name>
    <dbReference type="NCBI Taxonomy" id="500"/>
    <lineage>
        <taxon>Bacteria</taxon>
        <taxon>Pseudomonadati</taxon>
        <taxon>Thermomicrobiota</taxon>
        <taxon>Thermomicrobia</taxon>
        <taxon>Thermomicrobiales</taxon>
        <taxon>Thermomicrobiaceae</taxon>
        <taxon>Thermomicrobium</taxon>
    </lineage>
</organism>
<dbReference type="PROSITE" id="PS51257">
    <property type="entry name" value="PROKAR_LIPOPROTEIN"/>
    <property type="match status" value="1"/>
</dbReference>
<name>A0A7C1G831_THERO</name>